<dbReference type="Pfam" id="PF03551">
    <property type="entry name" value="PadR"/>
    <property type="match status" value="1"/>
</dbReference>
<dbReference type="InterPro" id="IPR052509">
    <property type="entry name" value="Metal_resp_DNA-bind_regulator"/>
</dbReference>
<dbReference type="PANTHER" id="PTHR33169:SF14">
    <property type="entry name" value="TRANSCRIPTIONAL REGULATOR RV3488"/>
    <property type="match status" value="1"/>
</dbReference>
<accession>A0A5J6KZZ3</accession>
<dbReference type="PANTHER" id="PTHR33169">
    <property type="entry name" value="PADR-FAMILY TRANSCRIPTIONAL REGULATOR"/>
    <property type="match status" value="1"/>
</dbReference>
<evidence type="ECO:0000313" key="3">
    <source>
        <dbReference type="Proteomes" id="UP000325516"/>
    </source>
</evidence>
<organism evidence="2 3">
    <name type="scientific">Microbacterium lushaniae</name>
    <dbReference type="NCBI Taxonomy" id="2614639"/>
    <lineage>
        <taxon>Bacteria</taxon>
        <taxon>Bacillati</taxon>
        <taxon>Actinomycetota</taxon>
        <taxon>Actinomycetes</taxon>
        <taxon>Micrococcales</taxon>
        <taxon>Microbacteriaceae</taxon>
        <taxon>Microbacterium</taxon>
    </lineage>
</organism>
<dbReference type="InterPro" id="IPR036388">
    <property type="entry name" value="WH-like_DNA-bd_sf"/>
</dbReference>
<dbReference type="InterPro" id="IPR005149">
    <property type="entry name" value="Tscrpt_reg_PadR_N"/>
</dbReference>
<protein>
    <submittedName>
        <fullName evidence="2">PadR family transcriptional regulator</fullName>
    </submittedName>
</protein>
<gene>
    <name evidence="2" type="ORF">F6J85_01010</name>
</gene>
<dbReference type="KEGG" id="mlz:F6J85_01010"/>
<dbReference type="AlphaFoldDB" id="A0A5J6KZZ3"/>
<evidence type="ECO:0000313" key="2">
    <source>
        <dbReference type="EMBL" id="QEW01814.1"/>
    </source>
</evidence>
<sequence>MHRIRCRFARMMHSRRRADDGRRTVKGRGLFTERTSLSYDLAVGGDRSTGDWFRSALPMLLLCRLADEPQHGYALMEGLRSWGFDVKGATVYPHLNRLHDEGRIDSEWHAPRSGPARKIMTITDEGREHLRELQEQWALFRSQMDAALERPAHGSAADGEED</sequence>
<name>A0A5J6KZZ3_9MICO</name>
<dbReference type="Proteomes" id="UP000325516">
    <property type="component" value="Chromosome"/>
</dbReference>
<dbReference type="Gene3D" id="1.10.10.10">
    <property type="entry name" value="Winged helix-like DNA-binding domain superfamily/Winged helix DNA-binding domain"/>
    <property type="match status" value="1"/>
</dbReference>
<dbReference type="SUPFAM" id="SSF46785">
    <property type="entry name" value="Winged helix' DNA-binding domain"/>
    <property type="match status" value="1"/>
</dbReference>
<evidence type="ECO:0000259" key="1">
    <source>
        <dbReference type="Pfam" id="PF03551"/>
    </source>
</evidence>
<proteinExistence type="predicted"/>
<dbReference type="EMBL" id="CP044232">
    <property type="protein sequence ID" value="QEW01814.1"/>
    <property type="molecule type" value="Genomic_DNA"/>
</dbReference>
<dbReference type="InterPro" id="IPR036390">
    <property type="entry name" value="WH_DNA-bd_sf"/>
</dbReference>
<reference evidence="3" key="1">
    <citation type="submission" date="2019-09" db="EMBL/GenBank/DDBJ databases">
        <title>Mumia zhuanghuii sp. nov. isolated from the intestinal contents of plateau pika (Ochotona curzoniae) in the Qinghai-Tibet plateau of China.</title>
        <authorList>
            <person name="Tian Z."/>
        </authorList>
    </citation>
    <scope>NUCLEOTIDE SEQUENCE [LARGE SCALE GENOMIC DNA]</scope>
    <source>
        <strain evidence="3">L-031</strain>
    </source>
</reference>
<keyword evidence="3" id="KW-1185">Reference proteome</keyword>
<feature type="domain" description="Transcription regulator PadR N-terminal" evidence="1">
    <location>
        <begin position="61"/>
        <end position="132"/>
    </location>
</feature>